<evidence type="ECO:0000313" key="2">
    <source>
        <dbReference type="Proteomes" id="UP001150603"/>
    </source>
</evidence>
<reference evidence="1" key="1">
    <citation type="submission" date="2022-07" db="EMBL/GenBank/DDBJ databases">
        <title>Phylogenomic reconstructions and comparative analyses of Kickxellomycotina fungi.</title>
        <authorList>
            <person name="Reynolds N.K."/>
            <person name="Stajich J.E."/>
            <person name="Barry K."/>
            <person name="Grigoriev I.V."/>
            <person name="Crous P."/>
            <person name="Smith M.E."/>
        </authorList>
    </citation>
    <scope>NUCLEOTIDE SEQUENCE</scope>
    <source>
        <strain evidence="1">NRRL 5244</strain>
    </source>
</reference>
<comment type="caution">
    <text evidence="1">The sequence shown here is derived from an EMBL/GenBank/DDBJ whole genome shotgun (WGS) entry which is preliminary data.</text>
</comment>
<gene>
    <name evidence="1" type="ORF">FBU59_003664</name>
</gene>
<dbReference type="Proteomes" id="UP001150603">
    <property type="component" value="Unassembled WGS sequence"/>
</dbReference>
<organism evidence="1 2">
    <name type="scientific">Linderina macrospora</name>
    <dbReference type="NCBI Taxonomy" id="4868"/>
    <lineage>
        <taxon>Eukaryota</taxon>
        <taxon>Fungi</taxon>
        <taxon>Fungi incertae sedis</taxon>
        <taxon>Zoopagomycota</taxon>
        <taxon>Kickxellomycotina</taxon>
        <taxon>Kickxellomycetes</taxon>
        <taxon>Kickxellales</taxon>
        <taxon>Kickxellaceae</taxon>
        <taxon>Linderina</taxon>
    </lineage>
</organism>
<evidence type="ECO:0000313" key="1">
    <source>
        <dbReference type="EMBL" id="KAJ1940914.1"/>
    </source>
</evidence>
<keyword evidence="2" id="KW-1185">Reference proteome</keyword>
<name>A0ACC1J7L2_9FUNG</name>
<proteinExistence type="predicted"/>
<sequence length="313" mass="35298">MSLTVVAIAVAKVPPDPRASTTSLSAQSDLTTVNMTYQIEGYTISNEIDFVHATNAIAEQINQFSQNIGHLERLHGEAIHTTSTFKHTQVLRSREQYAADTDVIISRIKSGLLAMEHVVNDPSISKIDSNLRGGRQIGLTRQFRAQLERYKKMEREQATRNRDHLVHMYKIACPDATDEEINLAIEDDSAGQIFAQRVMSSSRVGEGRRVLQDVTDRQNDILRIEQTIQELSRLFNEVSEMVNRQQEKLDLITLATETIEINVQAGNTEVEKAVYYRKKSRKRTWWIIGIIIAILVIAAIAVTLSVLKSQGKL</sequence>
<dbReference type="EMBL" id="JANBPW010002404">
    <property type="protein sequence ID" value="KAJ1940914.1"/>
    <property type="molecule type" value="Genomic_DNA"/>
</dbReference>
<accession>A0ACC1J7L2</accession>
<protein>
    <submittedName>
        <fullName evidence="1">Uncharacterized protein</fullName>
    </submittedName>
</protein>